<dbReference type="Proteomes" id="UP001163321">
    <property type="component" value="Chromosome 2"/>
</dbReference>
<reference evidence="1 2" key="1">
    <citation type="journal article" date="2022" name="bioRxiv">
        <title>The genome of the oomycete Peronosclerospora sorghi, a cosmopolitan pathogen of maize and sorghum, is inflated with dispersed pseudogenes.</title>
        <authorList>
            <person name="Fletcher K."/>
            <person name="Martin F."/>
            <person name="Isakeit T."/>
            <person name="Cavanaugh K."/>
            <person name="Magill C."/>
            <person name="Michelmore R."/>
        </authorList>
    </citation>
    <scope>NUCLEOTIDE SEQUENCE [LARGE SCALE GENOMIC DNA]</scope>
    <source>
        <strain evidence="1">P6</strain>
    </source>
</reference>
<gene>
    <name evidence="1" type="ORF">PsorP6_018224</name>
</gene>
<proteinExistence type="predicted"/>
<accession>A0ACC0WCR7</accession>
<evidence type="ECO:0000313" key="1">
    <source>
        <dbReference type="EMBL" id="KAI9916544.1"/>
    </source>
</evidence>
<sequence>MRLVLDDENSHITGHFDVMDCKSIPNRTNSMVVVLIILINLVVIVLKQGSATFDVLHSNDNVGFETRRRETLVLLRSGSDAFEETNATCRGIKRSDQDQGNVDEVKKLSVVALLVEIA</sequence>
<dbReference type="EMBL" id="CM047581">
    <property type="protein sequence ID" value="KAI9916544.1"/>
    <property type="molecule type" value="Genomic_DNA"/>
</dbReference>
<protein>
    <submittedName>
        <fullName evidence="1">Uncharacterized protein</fullName>
    </submittedName>
</protein>
<evidence type="ECO:0000313" key="2">
    <source>
        <dbReference type="Proteomes" id="UP001163321"/>
    </source>
</evidence>
<name>A0ACC0WCR7_9STRA</name>
<comment type="caution">
    <text evidence="1">The sequence shown here is derived from an EMBL/GenBank/DDBJ whole genome shotgun (WGS) entry which is preliminary data.</text>
</comment>
<keyword evidence="2" id="KW-1185">Reference proteome</keyword>
<organism evidence="1 2">
    <name type="scientific">Peronosclerospora sorghi</name>
    <dbReference type="NCBI Taxonomy" id="230839"/>
    <lineage>
        <taxon>Eukaryota</taxon>
        <taxon>Sar</taxon>
        <taxon>Stramenopiles</taxon>
        <taxon>Oomycota</taxon>
        <taxon>Peronosporomycetes</taxon>
        <taxon>Peronosporales</taxon>
        <taxon>Peronosporaceae</taxon>
        <taxon>Peronosclerospora</taxon>
    </lineage>
</organism>